<evidence type="ECO:0000256" key="6">
    <source>
        <dbReference type="ARBA" id="ARBA00022692"/>
    </source>
</evidence>
<evidence type="ECO:0000256" key="16">
    <source>
        <dbReference type="ARBA" id="ARBA00038468"/>
    </source>
</evidence>
<evidence type="ECO:0000256" key="17">
    <source>
        <dbReference type="ARBA" id="ARBA00045795"/>
    </source>
</evidence>
<comment type="catalytic activity">
    <reaction evidence="20">
        <text>3-O-[beta-D-GlcA-(1-&gt;3)-beta-D-Xyl-(1-&gt;4)-Rib-ol-P-Rib-ol-P-3-beta-D-GalNAc-(1-&gt;3)-beta-D-GlcNAc-(1-&gt;4)-(O-6-P-alpha-D-Man)]-Thr-[protein] + UDP-alpha-D-xylose = 3-O-[alpha-D-Xyl-(1-&gt;3)-beta-D-GlcA-(1-&gt;4)-beta-D-Xyl-(1-&gt;4)-Rib-ol-P-Rib-ol-P-3-beta-D-GalNAc-(1-&gt;3)-beta-D-GlcNAc-(1-&gt;4)-(O-6-P-alpha-D-Man)]-Thr-[protein] + UDP + H(+)</text>
        <dbReference type="Rhea" id="RHEA:57336"/>
        <dbReference type="Rhea" id="RHEA-COMP:17482"/>
        <dbReference type="Rhea" id="RHEA-COMP:17483"/>
        <dbReference type="ChEBI" id="CHEBI:15378"/>
        <dbReference type="ChEBI" id="CHEBI:57632"/>
        <dbReference type="ChEBI" id="CHEBI:58223"/>
        <dbReference type="ChEBI" id="CHEBI:177336"/>
        <dbReference type="ChEBI" id="CHEBI:177352"/>
    </reaction>
    <physiologicalReaction direction="left-to-right" evidence="20">
        <dbReference type="Rhea" id="RHEA:57337"/>
    </physiologicalReaction>
</comment>
<dbReference type="FunFam" id="3.90.550.10:FF:000016">
    <property type="entry name" value="LARGE xylosyl- and glucuronyltransferase 2"/>
    <property type="match status" value="1"/>
</dbReference>
<dbReference type="Pfam" id="PF01501">
    <property type="entry name" value="Glyco_transf_8"/>
    <property type="match status" value="1"/>
</dbReference>
<accession>A0AA41T2M6</accession>
<evidence type="ECO:0000256" key="19">
    <source>
        <dbReference type="ARBA" id="ARBA00049259"/>
    </source>
</evidence>
<evidence type="ECO:0000256" key="12">
    <source>
        <dbReference type="ARBA" id="ARBA00023180"/>
    </source>
</evidence>
<evidence type="ECO:0000256" key="3">
    <source>
        <dbReference type="ARBA" id="ARBA00004922"/>
    </source>
</evidence>
<keyword evidence="21" id="KW-0732">Signal</keyword>
<feature type="signal peptide" evidence="21">
    <location>
        <begin position="1"/>
        <end position="30"/>
    </location>
</feature>
<keyword evidence="12" id="KW-0325">Glycoprotein</keyword>
<evidence type="ECO:0000256" key="21">
    <source>
        <dbReference type="SAM" id="SignalP"/>
    </source>
</evidence>
<dbReference type="Pfam" id="PF13896">
    <property type="entry name" value="Glyco_transf_49"/>
    <property type="match status" value="2"/>
</dbReference>
<dbReference type="PANTHER" id="PTHR12270:SF23">
    <property type="entry name" value="XYLOSYL- AND GLUCURONYLTRANSFERASE LARGE2"/>
    <property type="match status" value="1"/>
</dbReference>
<comment type="catalytic activity">
    <reaction evidence="18">
        <text>3-O-{beta-D-GlcA-(1-&gt;[3)-alpha-D-Xyl-(1-&gt;3)-beta-D-GlcA-(1-&gt;](n)-4)-beta-D-Xyl-(1-&gt;4)-Rib-ol-P-Rib-ol-P-3-beta-D-GalNAc-(1-&gt;3)-beta-D-GlcNAc-(1-&gt;4)-O-6-P-alpha-D-Man}-L-Thr-[protein] + UDP-alpha-D-xylose = 3-O-{(1-&gt;[3)-alpha-D-Xyl-(1-&gt;3)-beta-D-GlcA-(1-&gt;](n+1)-4)-beta-D-Xyl-(1-&gt;4)-Rib-ol-P-Rib-ol-P-3-beta-D-GalNAc-(1-&gt;3)-beta-D-GlcNAc-(1-&gt;4)-O-6-P-alpha-D-Man}-L-Thr-[protein] + UDP + H(+)</text>
        <dbReference type="Rhea" id="RHEA:68368"/>
        <dbReference type="Rhea" id="RHEA-COMP:17485"/>
        <dbReference type="Rhea" id="RHEA-COMP:17486"/>
        <dbReference type="ChEBI" id="CHEBI:15378"/>
        <dbReference type="ChEBI" id="CHEBI:57632"/>
        <dbReference type="ChEBI" id="CHEBI:58223"/>
        <dbReference type="ChEBI" id="CHEBI:177354"/>
        <dbReference type="ChEBI" id="CHEBI:177355"/>
    </reaction>
    <physiologicalReaction direction="left-to-right" evidence="18">
        <dbReference type="Rhea" id="RHEA:68369"/>
    </physiologicalReaction>
</comment>
<evidence type="ECO:0000256" key="13">
    <source>
        <dbReference type="ARBA" id="ARBA00023211"/>
    </source>
</evidence>
<dbReference type="PANTHER" id="PTHR12270">
    <property type="entry name" value="GLYCOSYLTRANSFERASE-RELATED"/>
    <property type="match status" value="1"/>
</dbReference>
<dbReference type="GO" id="GO:0015020">
    <property type="term" value="F:glucuronosyltransferase activity"/>
    <property type="evidence" value="ECO:0007669"/>
    <property type="project" value="TreeGrafter"/>
</dbReference>
<dbReference type="GO" id="GO:0042285">
    <property type="term" value="F:xylosyltransferase activity"/>
    <property type="evidence" value="ECO:0007669"/>
    <property type="project" value="UniProtKB-ARBA"/>
</dbReference>
<dbReference type="EMBL" id="JAATJV010380999">
    <property type="protein sequence ID" value="MBZ3882271.1"/>
    <property type="molecule type" value="Genomic_DNA"/>
</dbReference>
<feature type="chain" id="PRO_5041235906" evidence="21">
    <location>
        <begin position="31"/>
        <end position="711"/>
    </location>
</feature>
<comment type="subcellular location">
    <subcellularLocation>
        <location evidence="2">Golgi apparatus membrane</location>
        <topology evidence="2">Single-pass type II membrane protein</topology>
    </subcellularLocation>
</comment>
<keyword evidence="8" id="KW-0735">Signal-anchor</keyword>
<sequence>MLPRGRPRALGAAALLLLLLLLLIGFFLLGWDPECERLEPDGRAGDLGCSRCPLTPRVPSDGRLRGASALHGDPLAGHGVHNHSACNPQPPLPPKCELLHVAIVCAGYNSSREVITLVKSMLFYRRNPLHLHLVTDTVARNILETLFRTWMVPALGPQISWIPNKHYSGLYGLMKLVLPGVLPPGLTRVIVLDTDVTFASDIAELWALFAHFSDKQVIGLVENQSDWYLGNLWKNHRPWPALGRGFNTGVILLLLDQLRQVGWEQMWKLTARRELLTLTATSLADQDIFNAVIKERPELLQPLPCVWNLQLSDHTLAERCYSEAADLKVIHWNSPKKVRVKNKHAEFFRNFYLTFLGYDGNLLRRELFGCPSQPPPEAEQLQRALAQLDEEDACFEFRQQRLTVHRVHITFLPHKPPPPRPHDVTLVAQLSMDRLQMLEALCRHWPGPMSLALYLTDAEAQQFLHFVEASPVLSARQDVAYHVVYREGPLYPVNQLRNVALAQALTPYVFLSDIDFLPAYSLYDYLRASIEQLELGGRRKAALVVPAFETLRYRFSFPSSKAELLALLDAGSLYTFRYHEWPQGHAPTDYARWREAQAPYRVQWAADYEPYVVVPRDCPRYDPRFVGFGWNKVAHIVELDAQEFELLVLPEAFTIHLPHAPSLDISRFRSSSAYRDCLQALKEEFHQDLSRRYGAAALKYLTALQQPRSPA</sequence>
<evidence type="ECO:0000256" key="9">
    <source>
        <dbReference type="ARBA" id="ARBA00022989"/>
    </source>
</evidence>
<evidence type="ECO:0000256" key="5">
    <source>
        <dbReference type="ARBA" id="ARBA00022679"/>
    </source>
</evidence>
<dbReference type="GO" id="GO:0000139">
    <property type="term" value="C:Golgi membrane"/>
    <property type="evidence" value="ECO:0007669"/>
    <property type="project" value="UniProtKB-SubCell"/>
</dbReference>
<dbReference type="GO" id="GO:0046872">
    <property type="term" value="F:metal ion binding"/>
    <property type="evidence" value="ECO:0007669"/>
    <property type="project" value="UniProtKB-KW"/>
</dbReference>
<evidence type="ECO:0000256" key="15">
    <source>
        <dbReference type="ARBA" id="ARBA00038461"/>
    </source>
</evidence>
<organism evidence="22 23">
    <name type="scientific">Sciurus carolinensis</name>
    <name type="common">Eastern gray squirrel</name>
    <dbReference type="NCBI Taxonomy" id="30640"/>
    <lineage>
        <taxon>Eukaryota</taxon>
        <taxon>Metazoa</taxon>
        <taxon>Chordata</taxon>
        <taxon>Craniata</taxon>
        <taxon>Vertebrata</taxon>
        <taxon>Euteleostomi</taxon>
        <taxon>Mammalia</taxon>
        <taxon>Eutheria</taxon>
        <taxon>Euarchontoglires</taxon>
        <taxon>Glires</taxon>
        <taxon>Rodentia</taxon>
        <taxon>Sciuromorpha</taxon>
        <taxon>Sciuridae</taxon>
        <taxon>Sciurinae</taxon>
        <taxon>Sciurini</taxon>
        <taxon>Sciurus</taxon>
    </lineage>
</organism>
<comment type="catalytic activity">
    <reaction evidence="19">
        <text>3-O-{(1-&gt;[3)-alpha-D-Xyl-(1-&gt;3)-beta-D-GlcA-(1-&gt;](n)-4)-beta-D-Xyl-(1-&gt;4)-Rib-ol-P-Rib-ol-P-3-beta-D-GalNAc-(1-&gt;3)-beta-D-GlcNAc-(1-&gt;4)-O-6-P-alpha-D-Man}-L-Thr-[protein] + UDP-alpha-D-glucuronate = 3-O-{beta-D-GlcA-(1-&gt;[3)-alpha-D-Xyl-(1-&gt;3)-beta-D-GlcA-(1-&gt;](n)-4)-beta-D-Xyl-(1-&gt;4)-Rib-ol-P-Rib-ol-P-3-beta-D-GalNAc-(1-&gt;3)-beta-D-GlcNAc-(1-&gt;4)-O-6-P-alpha-D-Man}-L-Thr-[protein] + UDP + H(+)</text>
        <dbReference type="Rhea" id="RHEA:67924"/>
        <dbReference type="Rhea" id="RHEA-COMP:17484"/>
        <dbReference type="Rhea" id="RHEA-COMP:17486"/>
        <dbReference type="ChEBI" id="CHEBI:15378"/>
        <dbReference type="ChEBI" id="CHEBI:58052"/>
        <dbReference type="ChEBI" id="CHEBI:58223"/>
        <dbReference type="ChEBI" id="CHEBI:177354"/>
        <dbReference type="ChEBI" id="CHEBI:177355"/>
    </reaction>
    <physiologicalReaction direction="left-to-right" evidence="19">
        <dbReference type="Rhea" id="RHEA:67925"/>
    </physiologicalReaction>
</comment>
<protein>
    <submittedName>
        <fullName evidence="22">Glycosyltransferase-like protein LARGE2</fullName>
    </submittedName>
</protein>
<keyword evidence="14" id="KW-0511">Multifunctional enzyme</keyword>
<dbReference type="CDD" id="cd06431">
    <property type="entry name" value="GT8_LARGE_C"/>
    <property type="match status" value="1"/>
</dbReference>
<comment type="cofactor">
    <cofactor evidence="1">
        <name>Mn(2+)</name>
        <dbReference type="ChEBI" id="CHEBI:29035"/>
    </cofactor>
</comment>
<comment type="caution">
    <text evidence="22">The sequence shown here is derived from an EMBL/GenBank/DDBJ whole genome shotgun (WGS) entry which is preliminary data.</text>
</comment>
<name>A0AA41T2M6_SCICA</name>
<reference evidence="22" key="1">
    <citation type="submission" date="2020-03" db="EMBL/GenBank/DDBJ databases">
        <title>Studies in the Genomics of Life Span.</title>
        <authorList>
            <person name="Glass D."/>
        </authorList>
    </citation>
    <scope>NUCLEOTIDE SEQUENCE</scope>
    <source>
        <strain evidence="22">SUZIE</strain>
        <tissue evidence="22">Muscle</tissue>
    </source>
</reference>
<comment type="similarity">
    <text evidence="15">In the N-terminal section; belongs to the glycosyltransferase 8 family.</text>
</comment>
<dbReference type="InterPro" id="IPR029044">
    <property type="entry name" value="Nucleotide-diphossugar_trans"/>
</dbReference>
<keyword evidence="9" id="KW-1133">Transmembrane helix</keyword>
<proteinExistence type="inferred from homology"/>
<evidence type="ECO:0000256" key="4">
    <source>
        <dbReference type="ARBA" id="ARBA00022676"/>
    </source>
</evidence>
<evidence type="ECO:0000256" key="11">
    <source>
        <dbReference type="ARBA" id="ARBA00023136"/>
    </source>
</evidence>
<comment type="function">
    <text evidence="17">Bifunctional glycosyltransferase with both alpha-1,3-xylosyltransferase and beta-1,3-glucuronyltransferase activities involved in the maturation of alpha-dystroglycan (DAG1) by glycosylation leading to DAG1 binding to laminin G-like domain-containing extracellular proteins with high affinity and in a phosphorylated-O-mannosyl trisaccharide dependent manner. Elongates the glucuronyl-beta-1,4-xylose-beta disaccharide primer structure by adding repeating units [-3-Xylose-alpha-1,3-GlcA-beta-1-] to produce a heteropolysaccharide. Supports the maturation of DAG1 more effectively than LARGE1. In addition, can modify both heparan sulfate (HS)- and chondroitin/dermatan sulfate (CS/DS)-proteoglycans (PGs), namely GPC4, with a glycosaminoglycan (GAG)-like polysaccharide composed of xylose and glucuronic acid to confer laminin binding.</text>
</comment>
<evidence type="ECO:0000256" key="20">
    <source>
        <dbReference type="ARBA" id="ARBA00049472"/>
    </source>
</evidence>
<evidence type="ECO:0000313" key="22">
    <source>
        <dbReference type="EMBL" id="MBZ3882271.1"/>
    </source>
</evidence>
<dbReference type="Proteomes" id="UP001166674">
    <property type="component" value="Unassembled WGS sequence"/>
</dbReference>
<dbReference type="SUPFAM" id="SSF53448">
    <property type="entry name" value="Nucleotide-diphospho-sugar transferases"/>
    <property type="match status" value="1"/>
</dbReference>
<evidence type="ECO:0000313" key="23">
    <source>
        <dbReference type="Proteomes" id="UP001166674"/>
    </source>
</evidence>
<keyword evidence="7" id="KW-0479">Metal-binding</keyword>
<comment type="pathway">
    <text evidence="3">Protein modification; protein glycosylation.</text>
</comment>
<dbReference type="InterPro" id="IPR002495">
    <property type="entry name" value="Glyco_trans_8"/>
</dbReference>
<evidence type="ECO:0000256" key="10">
    <source>
        <dbReference type="ARBA" id="ARBA00023034"/>
    </source>
</evidence>
<evidence type="ECO:0000256" key="1">
    <source>
        <dbReference type="ARBA" id="ARBA00001936"/>
    </source>
</evidence>
<evidence type="ECO:0000256" key="2">
    <source>
        <dbReference type="ARBA" id="ARBA00004323"/>
    </source>
</evidence>
<keyword evidence="13" id="KW-0464">Manganese</keyword>
<keyword evidence="23" id="KW-1185">Reference proteome</keyword>
<dbReference type="InterPro" id="IPR051292">
    <property type="entry name" value="Xyl/GlcA_transferase"/>
</dbReference>
<dbReference type="Gene3D" id="3.90.550.10">
    <property type="entry name" value="Spore Coat Polysaccharide Biosynthesis Protein SpsA, Chain A"/>
    <property type="match status" value="1"/>
</dbReference>
<keyword evidence="11" id="KW-0472">Membrane</keyword>
<dbReference type="GO" id="GO:0035269">
    <property type="term" value="P:protein O-linked glycosylation via mannose"/>
    <property type="evidence" value="ECO:0007669"/>
    <property type="project" value="TreeGrafter"/>
</dbReference>
<keyword evidence="10" id="KW-0333">Golgi apparatus</keyword>
<keyword evidence="6" id="KW-0812">Transmembrane</keyword>
<dbReference type="FunFam" id="3.90.550.10:FF:000229">
    <property type="entry name" value="Glycosyltransferase-like protein LARGE"/>
    <property type="match status" value="1"/>
</dbReference>
<keyword evidence="5" id="KW-0808">Transferase</keyword>
<keyword evidence="4" id="KW-0328">Glycosyltransferase</keyword>
<evidence type="ECO:0000256" key="14">
    <source>
        <dbReference type="ARBA" id="ARBA00023268"/>
    </source>
</evidence>
<evidence type="ECO:0000256" key="7">
    <source>
        <dbReference type="ARBA" id="ARBA00022723"/>
    </source>
</evidence>
<comment type="similarity">
    <text evidence="16">In the C-terminal section; belongs to the glycosyltransferase 49 family.</text>
</comment>
<dbReference type="AlphaFoldDB" id="A0AA41T2M6"/>
<gene>
    <name evidence="22" type="ORF">SUZIE_167105</name>
</gene>
<evidence type="ECO:0000256" key="18">
    <source>
        <dbReference type="ARBA" id="ARBA00048091"/>
    </source>
</evidence>
<evidence type="ECO:0000256" key="8">
    <source>
        <dbReference type="ARBA" id="ARBA00022968"/>
    </source>
</evidence>